<feature type="compositionally biased region" description="Low complexity" evidence="1">
    <location>
        <begin position="494"/>
        <end position="504"/>
    </location>
</feature>
<reference evidence="4" key="2">
    <citation type="submission" date="2018-07" db="EMBL/GenBank/DDBJ databases">
        <authorList>
            <person name="Quirk P.G."/>
            <person name="Krulwich T.A."/>
        </authorList>
    </citation>
    <scope>NUCLEOTIDE SEQUENCE</scope>
</reference>
<dbReference type="EMBL" id="UFQT01000418">
    <property type="protein sequence ID" value="SSX24141.1"/>
    <property type="molecule type" value="Genomic_DNA"/>
</dbReference>
<feature type="region of interest" description="Disordered" evidence="1">
    <location>
        <begin position="491"/>
        <end position="524"/>
    </location>
</feature>
<proteinExistence type="predicted"/>
<keyword evidence="2" id="KW-0472">Membrane</keyword>
<dbReference type="AlphaFoldDB" id="A0A336KFX7"/>
<sequence>MDKYKEIATRATEEVLQIEGSKSKILYEILFSKRLLVEHVEILEECLYDIESVEGCQEKQFLNPLCATLSLVTSGIMLSMGRKCFYVLPVLSSIYSGIYLGKVFRTHRINRNRAFLQNLLKSIENFENIIKKHILFFNELQRFKTKTHVSNDGDFVSTCIQCLKDVILVIYDGIKELESEYQISKKYELVYEPIEDLCQTEYFIKSLDEFSSKNIKEFLNLFLFVQSQYLLRLGLIVATGDCDSDFIKYNTMNLSPLIDEQTTNCSYNFDLIMFVASPDKENHSFKKVNERNQTPMDLLRAKSYSMSFVPKLLAVTHECVRLESALNNIIDNYDETDKEQDDMHDLLPIMSQIDSELLMCQDEYQRLVITIQKFLNIAPVEKLNEIEDKAFIDEEKAENKFEHDPRKVGESVFGYHDDFFALDGMEDDEDLNEEKSKTLDQEDDHINRKIVKRTFKPVLKQLKSKIEPLATQMKEREKKVLTEKGIEVQDLQKSIGSTSDGSLSDSDDEEKLRRKRENKSAQKYSEMREFLEQKQQLNLFGLKTPVASLVQEDVIE</sequence>
<dbReference type="OMA" id="RENTEHR"/>
<accession>A0A336KFX7</accession>
<reference evidence="3" key="1">
    <citation type="submission" date="2018-04" db="EMBL/GenBank/DDBJ databases">
        <authorList>
            <person name="Go L.Y."/>
            <person name="Mitchell J.A."/>
        </authorList>
    </citation>
    <scope>NUCLEOTIDE SEQUENCE</scope>
    <source>
        <tissue evidence="3">Whole organism</tissue>
    </source>
</reference>
<dbReference type="EMBL" id="UFQS01000418">
    <property type="protein sequence ID" value="SSX03776.1"/>
    <property type="molecule type" value="Genomic_DNA"/>
</dbReference>
<protein>
    <submittedName>
        <fullName evidence="3">CSON010353 protein</fullName>
    </submittedName>
</protein>
<evidence type="ECO:0000256" key="2">
    <source>
        <dbReference type="SAM" id="Phobius"/>
    </source>
</evidence>
<organism evidence="3">
    <name type="scientific">Culicoides sonorensis</name>
    <name type="common">Biting midge</name>
    <dbReference type="NCBI Taxonomy" id="179676"/>
    <lineage>
        <taxon>Eukaryota</taxon>
        <taxon>Metazoa</taxon>
        <taxon>Ecdysozoa</taxon>
        <taxon>Arthropoda</taxon>
        <taxon>Hexapoda</taxon>
        <taxon>Insecta</taxon>
        <taxon>Pterygota</taxon>
        <taxon>Neoptera</taxon>
        <taxon>Endopterygota</taxon>
        <taxon>Diptera</taxon>
        <taxon>Nematocera</taxon>
        <taxon>Chironomoidea</taxon>
        <taxon>Ceratopogonidae</taxon>
        <taxon>Ceratopogoninae</taxon>
        <taxon>Culicoides</taxon>
        <taxon>Monoculicoides</taxon>
    </lineage>
</organism>
<name>A0A336KFX7_CULSO</name>
<gene>
    <name evidence="3" type="primary">CSON010353</name>
</gene>
<evidence type="ECO:0000313" key="4">
    <source>
        <dbReference type="EMBL" id="SSX24141.1"/>
    </source>
</evidence>
<keyword evidence="2" id="KW-1133">Transmembrane helix</keyword>
<feature type="transmembrane region" description="Helical" evidence="2">
    <location>
        <begin position="86"/>
        <end position="104"/>
    </location>
</feature>
<keyword evidence="2" id="KW-0812">Transmembrane</keyword>
<dbReference type="VEuPathDB" id="VectorBase:CSON010353"/>
<evidence type="ECO:0000313" key="3">
    <source>
        <dbReference type="EMBL" id="SSX03776.1"/>
    </source>
</evidence>
<evidence type="ECO:0000256" key="1">
    <source>
        <dbReference type="SAM" id="MobiDB-lite"/>
    </source>
</evidence>